<evidence type="ECO:0000256" key="1">
    <source>
        <dbReference type="ARBA" id="ARBA00022737"/>
    </source>
</evidence>
<reference evidence="3" key="1">
    <citation type="submission" date="2020-07" db="EMBL/GenBank/DDBJ databases">
        <title>Genome sequence and genetic diversity analysis of an under-domesticated orphan crop, white fonio (Digitaria exilis).</title>
        <authorList>
            <person name="Bennetzen J.L."/>
            <person name="Chen S."/>
            <person name="Ma X."/>
            <person name="Wang X."/>
            <person name="Yssel A.E.J."/>
            <person name="Chaluvadi S.R."/>
            <person name="Johnson M."/>
            <person name="Gangashetty P."/>
            <person name="Hamidou F."/>
            <person name="Sanogo M.D."/>
            <person name="Zwaenepoel A."/>
            <person name="Wallace J."/>
            <person name="Van De Peer Y."/>
            <person name="Van Deynze A."/>
        </authorList>
    </citation>
    <scope>NUCLEOTIDE SEQUENCE</scope>
    <source>
        <tissue evidence="3">Leaves</tissue>
    </source>
</reference>
<feature type="repeat" description="RCC1" evidence="2">
    <location>
        <begin position="52"/>
        <end position="100"/>
    </location>
</feature>
<keyword evidence="4" id="KW-1185">Reference proteome</keyword>
<dbReference type="Pfam" id="PF00415">
    <property type="entry name" value="RCC1"/>
    <property type="match status" value="3"/>
</dbReference>
<proteinExistence type="predicted"/>
<protein>
    <submittedName>
        <fullName evidence="3">Uncharacterized protein</fullName>
    </submittedName>
</protein>
<dbReference type="EMBL" id="JACEFO010000382">
    <property type="protein sequence ID" value="KAF8772484.1"/>
    <property type="molecule type" value="Genomic_DNA"/>
</dbReference>
<feature type="repeat" description="RCC1" evidence="2">
    <location>
        <begin position="101"/>
        <end position="151"/>
    </location>
</feature>
<evidence type="ECO:0000256" key="2">
    <source>
        <dbReference type="PROSITE-ProRule" id="PRU00235"/>
    </source>
</evidence>
<evidence type="ECO:0000313" key="3">
    <source>
        <dbReference type="EMBL" id="KAF8772484.1"/>
    </source>
</evidence>
<dbReference type="Gene3D" id="2.130.10.30">
    <property type="entry name" value="Regulator of chromosome condensation 1/beta-lactamase-inhibitor protein II"/>
    <property type="match status" value="2"/>
</dbReference>
<sequence>MKHEEKEKLKQQCGGSWKLVLGYLLVGERNYRREKSQVVAGPGHSIVVTTKGDVYSFGANSSGQLGLGNTDHQFKPCLIRSLQGIRITQGSRRTMLVSDTGSVYRFGQDAFGGMEFSGTYTSSPKLVESLKDIFVVQASIGGYFSAVLSREGQVYTFSWGRNERLGHHSDLTDVEPRVLSGPLENALVVQIAAGNCYLLMLAYKPTGMSVYSVGCGEGGKLGHGHMTSLGIPKLIKHFQTLDVKPLSVSAGAFHCAALALDGSVLTWGWKNYGCLGVGHIDCKTLPVEVEGLKDVKARHLSAGSYTTFVVADNGDVYSFGLGHSLNLGLQGLIFQGVEAANVWSPKLATSIVALNQKVVQISATNTWDPINGHSGRSHTLALTESGRVYSFGAGAKGQLGVKLVDGQERRATPERVEIDLA</sequence>
<dbReference type="PRINTS" id="PR00633">
    <property type="entry name" value="RCCNDNSATION"/>
</dbReference>
<feature type="repeat" description="RCC1" evidence="2">
    <location>
        <begin position="386"/>
        <end position="421"/>
    </location>
</feature>
<dbReference type="Pfam" id="PF13540">
    <property type="entry name" value="RCC1_2"/>
    <property type="match status" value="1"/>
</dbReference>
<accession>A0A835FQ94</accession>
<name>A0A835FQ94_9POAL</name>
<evidence type="ECO:0000313" key="4">
    <source>
        <dbReference type="Proteomes" id="UP000636709"/>
    </source>
</evidence>
<organism evidence="3 4">
    <name type="scientific">Digitaria exilis</name>
    <dbReference type="NCBI Taxonomy" id="1010633"/>
    <lineage>
        <taxon>Eukaryota</taxon>
        <taxon>Viridiplantae</taxon>
        <taxon>Streptophyta</taxon>
        <taxon>Embryophyta</taxon>
        <taxon>Tracheophyta</taxon>
        <taxon>Spermatophyta</taxon>
        <taxon>Magnoliopsida</taxon>
        <taxon>Liliopsida</taxon>
        <taxon>Poales</taxon>
        <taxon>Poaceae</taxon>
        <taxon>PACMAD clade</taxon>
        <taxon>Panicoideae</taxon>
        <taxon>Panicodae</taxon>
        <taxon>Paniceae</taxon>
        <taxon>Anthephorinae</taxon>
        <taxon>Digitaria</taxon>
    </lineage>
</organism>
<comment type="caution">
    <text evidence="3">The sequence shown here is derived from an EMBL/GenBank/DDBJ whole genome shotgun (WGS) entry which is preliminary data.</text>
</comment>
<dbReference type="InterPro" id="IPR000408">
    <property type="entry name" value="Reg_chr_condens"/>
</dbReference>
<dbReference type="SUPFAM" id="SSF50985">
    <property type="entry name" value="RCC1/BLIP-II"/>
    <property type="match status" value="2"/>
</dbReference>
<dbReference type="InterPro" id="IPR051210">
    <property type="entry name" value="Ub_ligase/GEF_domain"/>
</dbReference>
<dbReference type="OrthoDB" id="5981550at2759"/>
<dbReference type="PANTHER" id="PTHR22870">
    <property type="entry name" value="REGULATOR OF CHROMOSOME CONDENSATION"/>
    <property type="match status" value="1"/>
</dbReference>
<dbReference type="Proteomes" id="UP000636709">
    <property type="component" value="Unassembled WGS sequence"/>
</dbReference>
<keyword evidence="1" id="KW-0677">Repeat</keyword>
<dbReference type="AlphaFoldDB" id="A0A835FQ94"/>
<dbReference type="InterPro" id="IPR009091">
    <property type="entry name" value="RCC1/BLIP-II"/>
</dbReference>
<feature type="repeat" description="RCC1" evidence="2">
    <location>
        <begin position="262"/>
        <end position="313"/>
    </location>
</feature>
<feature type="repeat" description="RCC1" evidence="2">
    <location>
        <begin position="208"/>
        <end position="261"/>
    </location>
</feature>
<dbReference type="PROSITE" id="PS50012">
    <property type="entry name" value="RCC1_3"/>
    <property type="match status" value="6"/>
</dbReference>
<dbReference type="PANTHER" id="PTHR22870:SF198">
    <property type="entry name" value="F-BOX DOMAIN-CONTAINING PROTEIN"/>
    <property type="match status" value="1"/>
</dbReference>
<feature type="repeat" description="RCC1" evidence="2">
    <location>
        <begin position="152"/>
        <end position="204"/>
    </location>
</feature>
<gene>
    <name evidence="3" type="ORF">HU200_005702</name>
</gene>